<dbReference type="PANTHER" id="PTHR43689:SF8">
    <property type="entry name" value="ALPHA_BETA-HYDROLASES SUPERFAMILY PROTEIN"/>
    <property type="match status" value="1"/>
</dbReference>
<name>A0AA38GPX6_TAXCH</name>
<sequence>VAYKTRYQARRMLLLQRIDPEAVLVSKAALHGYQKLLRSSNPRKLARVDSEGKMHSIYEERDIPAKMLADDDSLFILCEGLVIHYKILNERPIFGSMIRNSFGDANGRDWCITPGRPTFDNPSKVVSVCRSLSRSTTNTSLHTPLMGSFTDEVTSASSCGFDDCFPFPQQIPHSELEYGHNELDSKVELSKPGRVVAKTGLQKTGLDGIVLIHGFGGGAFAWRHVITPLARHTGCAVVAFDRPGWGLTSRPQRAEWEDKRLPNPYELRSQVDLLFSFCQKLGLSSVVLVGHDDGGLLALMAAEKAQTCTDASLVEIKGVVLVGVSISREVVPTFARVLLHTSLGRQMLRPLLRSEIIQVANRRSWHDASKLTTDVLDLYKAPLRVEGWDNAIAEVSKLSLGTMLSSSHASDLLKAVQGLPVLITAGAEDILVSLRSSQVLASKFSNS</sequence>
<gene>
    <name evidence="2" type="ORF">KI387_007505</name>
</gene>
<dbReference type="Proteomes" id="UP000824469">
    <property type="component" value="Unassembled WGS sequence"/>
</dbReference>
<organism evidence="2 3">
    <name type="scientific">Taxus chinensis</name>
    <name type="common">Chinese yew</name>
    <name type="synonym">Taxus wallichiana var. chinensis</name>
    <dbReference type="NCBI Taxonomy" id="29808"/>
    <lineage>
        <taxon>Eukaryota</taxon>
        <taxon>Viridiplantae</taxon>
        <taxon>Streptophyta</taxon>
        <taxon>Embryophyta</taxon>
        <taxon>Tracheophyta</taxon>
        <taxon>Spermatophyta</taxon>
        <taxon>Pinopsida</taxon>
        <taxon>Pinidae</taxon>
        <taxon>Conifers II</taxon>
        <taxon>Cupressales</taxon>
        <taxon>Taxaceae</taxon>
        <taxon>Taxus</taxon>
    </lineage>
</organism>
<accession>A0AA38GPX6</accession>
<reference evidence="2 3" key="1">
    <citation type="journal article" date="2021" name="Nat. Plants">
        <title>The Taxus genome provides insights into paclitaxel biosynthesis.</title>
        <authorList>
            <person name="Xiong X."/>
            <person name="Gou J."/>
            <person name="Liao Q."/>
            <person name="Li Y."/>
            <person name="Zhou Q."/>
            <person name="Bi G."/>
            <person name="Li C."/>
            <person name="Du R."/>
            <person name="Wang X."/>
            <person name="Sun T."/>
            <person name="Guo L."/>
            <person name="Liang H."/>
            <person name="Lu P."/>
            <person name="Wu Y."/>
            <person name="Zhang Z."/>
            <person name="Ro D.K."/>
            <person name="Shang Y."/>
            <person name="Huang S."/>
            <person name="Yan J."/>
        </authorList>
    </citation>
    <scope>NUCLEOTIDE SEQUENCE [LARGE SCALE GENOMIC DNA]</scope>
    <source>
        <strain evidence="2">Ta-2019</strain>
    </source>
</reference>
<evidence type="ECO:0000313" key="2">
    <source>
        <dbReference type="EMBL" id="KAH9327327.1"/>
    </source>
</evidence>
<dbReference type="SUPFAM" id="SSF53474">
    <property type="entry name" value="alpha/beta-Hydrolases"/>
    <property type="match status" value="1"/>
</dbReference>
<feature type="non-terminal residue" evidence="2">
    <location>
        <position position="447"/>
    </location>
</feature>
<keyword evidence="3" id="KW-1185">Reference proteome</keyword>
<evidence type="ECO:0000313" key="3">
    <source>
        <dbReference type="Proteomes" id="UP000824469"/>
    </source>
</evidence>
<evidence type="ECO:0000259" key="1">
    <source>
        <dbReference type="Pfam" id="PF00561"/>
    </source>
</evidence>
<dbReference type="Pfam" id="PF00561">
    <property type="entry name" value="Abhydrolase_1"/>
    <property type="match status" value="1"/>
</dbReference>
<protein>
    <recommendedName>
        <fullName evidence="1">AB hydrolase-1 domain-containing protein</fullName>
    </recommendedName>
</protein>
<dbReference type="InterPro" id="IPR029058">
    <property type="entry name" value="AB_hydrolase_fold"/>
</dbReference>
<comment type="caution">
    <text evidence="2">The sequence shown here is derived from an EMBL/GenBank/DDBJ whole genome shotgun (WGS) entry which is preliminary data.</text>
</comment>
<dbReference type="EMBL" id="JAHRHJ020000002">
    <property type="protein sequence ID" value="KAH9327327.1"/>
    <property type="molecule type" value="Genomic_DNA"/>
</dbReference>
<dbReference type="PANTHER" id="PTHR43689">
    <property type="entry name" value="HYDROLASE"/>
    <property type="match status" value="1"/>
</dbReference>
<proteinExistence type="predicted"/>
<feature type="non-terminal residue" evidence="2">
    <location>
        <position position="1"/>
    </location>
</feature>
<dbReference type="InterPro" id="IPR000073">
    <property type="entry name" value="AB_hydrolase_1"/>
</dbReference>
<dbReference type="AlphaFoldDB" id="A0AA38GPX6"/>
<feature type="domain" description="AB hydrolase-1" evidence="1">
    <location>
        <begin position="209"/>
        <end position="446"/>
    </location>
</feature>
<dbReference type="Gene3D" id="3.40.50.1820">
    <property type="entry name" value="alpha/beta hydrolase"/>
    <property type="match status" value="1"/>
</dbReference>